<keyword evidence="4" id="KW-1185">Reference proteome</keyword>
<evidence type="ECO:0000313" key="3">
    <source>
        <dbReference type="EMBL" id="KAA1425659.1"/>
    </source>
</evidence>
<keyword evidence="2" id="KW-0812">Transmembrane</keyword>
<feature type="region of interest" description="Disordered" evidence="1">
    <location>
        <begin position="1"/>
        <end position="23"/>
    </location>
</feature>
<dbReference type="EMBL" id="VUJW01000011">
    <property type="protein sequence ID" value="KAA1425659.1"/>
    <property type="molecule type" value="Genomic_DNA"/>
</dbReference>
<protein>
    <submittedName>
        <fullName evidence="3">DUF4190 domain-containing protein</fullName>
    </submittedName>
</protein>
<organism evidence="3 4">
    <name type="scientific">Nocardioides antri</name>
    <dbReference type="NCBI Taxonomy" id="2607659"/>
    <lineage>
        <taxon>Bacteria</taxon>
        <taxon>Bacillati</taxon>
        <taxon>Actinomycetota</taxon>
        <taxon>Actinomycetes</taxon>
        <taxon>Propionibacteriales</taxon>
        <taxon>Nocardioidaceae</taxon>
        <taxon>Nocardioides</taxon>
    </lineage>
</organism>
<dbReference type="RefSeq" id="WP_149751845.1">
    <property type="nucleotide sequence ID" value="NZ_VUJW01000011.1"/>
</dbReference>
<gene>
    <name evidence="3" type="ORF">F0U47_17905</name>
</gene>
<dbReference type="Proteomes" id="UP000324351">
    <property type="component" value="Unassembled WGS sequence"/>
</dbReference>
<accession>A0A5B1M0M7</accession>
<reference evidence="3 4" key="1">
    <citation type="submission" date="2019-09" db="EMBL/GenBank/DDBJ databases">
        <title>Nocardioides panacisoli sp. nov., isolated from the soil of a ginseng field.</title>
        <authorList>
            <person name="Cho C."/>
        </authorList>
    </citation>
    <scope>NUCLEOTIDE SEQUENCE [LARGE SCALE GENOMIC DNA]</scope>
    <source>
        <strain evidence="3 4">BN140041</strain>
    </source>
</reference>
<dbReference type="AlphaFoldDB" id="A0A5B1M0M7"/>
<feature type="transmembrane region" description="Helical" evidence="2">
    <location>
        <begin position="47"/>
        <end position="70"/>
    </location>
</feature>
<evidence type="ECO:0000256" key="2">
    <source>
        <dbReference type="SAM" id="Phobius"/>
    </source>
</evidence>
<sequence length="225" mass="23238">MSHPYGGAPEPGEQPPYQPYGSAPYGGSPYSPPGASATGHGTDGVSIAGFVLSLLCCTSVVGLILGIVGLSRTKDGVRSGRWAAVSAVVIGAIGTLVFAGSIVSFVWFGTSTVLIDNADVGQCVDIDEVGDGPDATIWDKDCDEPHDAEIVVADNLTSSEADVFDADEPDPVCADSLDEDYRSALDSGDYELGVVVESDDPDPGDPFVCYLQRTDGADLDESIAD</sequence>
<evidence type="ECO:0000313" key="4">
    <source>
        <dbReference type="Proteomes" id="UP000324351"/>
    </source>
</evidence>
<keyword evidence="2" id="KW-0472">Membrane</keyword>
<evidence type="ECO:0000256" key="1">
    <source>
        <dbReference type="SAM" id="MobiDB-lite"/>
    </source>
</evidence>
<keyword evidence="2" id="KW-1133">Transmembrane helix</keyword>
<proteinExistence type="predicted"/>
<name>A0A5B1M0M7_9ACTN</name>
<feature type="transmembrane region" description="Helical" evidence="2">
    <location>
        <begin position="82"/>
        <end position="108"/>
    </location>
</feature>
<comment type="caution">
    <text evidence="3">The sequence shown here is derived from an EMBL/GenBank/DDBJ whole genome shotgun (WGS) entry which is preliminary data.</text>
</comment>
<reference evidence="3 4" key="2">
    <citation type="submission" date="2019-09" db="EMBL/GenBank/DDBJ databases">
        <authorList>
            <person name="Jin C."/>
        </authorList>
    </citation>
    <scope>NUCLEOTIDE SEQUENCE [LARGE SCALE GENOMIC DNA]</scope>
    <source>
        <strain evidence="3 4">BN140041</strain>
    </source>
</reference>
<feature type="compositionally biased region" description="Low complexity" evidence="1">
    <location>
        <begin position="1"/>
        <end position="11"/>
    </location>
</feature>